<evidence type="ECO:0000313" key="2">
    <source>
        <dbReference type="Proteomes" id="UP000886520"/>
    </source>
</evidence>
<dbReference type="AlphaFoldDB" id="A0A9D4UNR2"/>
<keyword evidence="2" id="KW-1185">Reference proteome</keyword>
<dbReference type="EMBL" id="JABFUD020000014">
    <property type="protein sequence ID" value="KAI5070638.1"/>
    <property type="molecule type" value="Genomic_DNA"/>
</dbReference>
<gene>
    <name evidence="1" type="ORF">GOP47_0014981</name>
</gene>
<name>A0A9D4UNR2_ADICA</name>
<evidence type="ECO:0000313" key="1">
    <source>
        <dbReference type="EMBL" id="KAI5070638.1"/>
    </source>
</evidence>
<proteinExistence type="predicted"/>
<accession>A0A9D4UNR2</accession>
<comment type="caution">
    <text evidence="1">The sequence shown here is derived from an EMBL/GenBank/DDBJ whole genome shotgun (WGS) entry which is preliminary data.</text>
</comment>
<reference evidence="1" key="1">
    <citation type="submission" date="2021-01" db="EMBL/GenBank/DDBJ databases">
        <title>Adiantum capillus-veneris genome.</title>
        <authorList>
            <person name="Fang Y."/>
            <person name="Liao Q."/>
        </authorList>
    </citation>
    <scope>NUCLEOTIDE SEQUENCE</scope>
    <source>
        <strain evidence="1">H3</strain>
        <tissue evidence="1">Leaf</tissue>
    </source>
</reference>
<protein>
    <submittedName>
        <fullName evidence="1">Uncharacterized protein</fullName>
    </submittedName>
</protein>
<dbReference type="Proteomes" id="UP000886520">
    <property type="component" value="Chromosome 14"/>
</dbReference>
<sequence length="105" mass="11918">MLLSAGWSRAARPLLSAAARIHHCDRRQSVPKLSPLLLPSRGTNDVPPSCNAASHRCGTYCNRHRRYSLQRGSSCVEARRFFQGNIEQAKFGDEFYNDRLPAWFL</sequence>
<organism evidence="1 2">
    <name type="scientific">Adiantum capillus-veneris</name>
    <name type="common">Maidenhair fern</name>
    <dbReference type="NCBI Taxonomy" id="13818"/>
    <lineage>
        <taxon>Eukaryota</taxon>
        <taxon>Viridiplantae</taxon>
        <taxon>Streptophyta</taxon>
        <taxon>Embryophyta</taxon>
        <taxon>Tracheophyta</taxon>
        <taxon>Polypodiopsida</taxon>
        <taxon>Polypodiidae</taxon>
        <taxon>Polypodiales</taxon>
        <taxon>Pteridineae</taxon>
        <taxon>Pteridaceae</taxon>
        <taxon>Vittarioideae</taxon>
        <taxon>Adiantum</taxon>
    </lineage>
</organism>